<proteinExistence type="predicted"/>
<feature type="domain" description="DDE Tnp4" evidence="3">
    <location>
        <begin position="104"/>
        <end position="163"/>
    </location>
</feature>
<dbReference type="Pfam" id="PF13359">
    <property type="entry name" value="DDE_Tnp_4"/>
    <property type="match status" value="1"/>
</dbReference>
<evidence type="ECO:0000313" key="4">
    <source>
        <dbReference type="EMBL" id="KAJ8887048.1"/>
    </source>
</evidence>
<organism evidence="4 5">
    <name type="scientific">Dryococelus australis</name>
    <dbReference type="NCBI Taxonomy" id="614101"/>
    <lineage>
        <taxon>Eukaryota</taxon>
        <taxon>Metazoa</taxon>
        <taxon>Ecdysozoa</taxon>
        <taxon>Arthropoda</taxon>
        <taxon>Hexapoda</taxon>
        <taxon>Insecta</taxon>
        <taxon>Pterygota</taxon>
        <taxon>Neoptera</taxon>
        <taxon>Polyneoptera</taxon>
        <taxon>Phasmatodea</taxon>
        <taxon>Verophasmatodea</taxon>
        <taxon>Anareolatae</taxon>
        <taxon>Phasmatidae</taxon>
        <taxon>Eurycanthinae</taxon>
        <taxon>Dryococelus</taxon>
    </lineage>
</organism>
<dbReference type="EMBL" id="JARBHB010000004">
    <property type="protein sequence ID" value="KAJ8887048.1"/>
    <property type="molecule type" value="Genomic_DNA"/>
</dbReference>
<dbReference type="InterPro" id="IPR026103">
    <property type="entry name" value="HARBI1_animal"/>
</dbReference>
<sequence length="232" mass="26352">MLINLQEIVDIGHRLFHPTDQSHALSPRMHLSIILHWFGNGGQYHVIAYENGVSKVSLYRCVKNVLQAIDKIKFTEIVAWSRKIVNVYGVFFCSGKISSFIGCVDGTLVKIDAPTENEPAFVDRNGNHSINSRIVCGPDLEIYYVSTNWPRSVHDARVLASDRKRNHPLLEWLITPVNDILGNTLGILKEKLPFLSHFCLSPIDAYNVFNGRASLYNFSWEKENVNARVEED</sequence>
<comment type="cofactor">
    <cofactor evidence="1">
        <name>a divalent metal cation</name>
        <dbReference type="ChEBI" id="CHEBI:60240"/>
    </cofactor>
</comment>
<evidence type="ECO:0000256" key="2">
    <source>
        <dbReference type="ARBA" id="ARBA00022723"/>
    </source>
</evidence>
<dbReference type="PRINTS" id="PR02086">
    <property type="entry name" value="PUTNUCHARBI1"/>
</dbReference>
<accession>A0ABQ9HT77</accession>
<evidence type="ECO:0000256" key="1">
    <source>
        <dbReference type="ARBA" id="ARBA00001968"/>
    </source>
</evidence>
<evidence type="ECO:0000313" key="5">
    <source>
        <dbReference type="Proteomes" id="UP001159363"/>
    </source>
</evidence>
<gene>
    <name evidence="4" type="ORF">PR048_013263</name>
</gene>
<protein>
    <recommendedName>
        <fullName evidence="3">DDE Tnp4 domain-containing protein</fullName>
    </recommendedName>
</protein>
<keyword evidence="5" id="KW-1185">Reference proteome</keyword>
<name>A0ABQ9HT77_9NEOP</name>
<comment type="caution">
    <text evidence="4">The sequence shown here is derived from an EMBL/GenBank/DDBJ whole genome shotgun (WGS) entry which is preliminary data.</text>
</comment>
<reference evidence="4 5" key="1">
    <citation type="submission" date="2023-02" db="EMBL/GenBank/DDBJ databases">
        <title>LHISI_Scaffold_Assembly.</title>
        <authorList>
            <person name="Stuart O.P."/>
            <person name="Cleave R."/>
            <person name="Magrath M.J.L."/>
            <person name="Mikheyev A.S."/>
        </authorList>
    </citation>
    <scope>NUCLEOTIDE SEQUENCE [LARGE SCALE GENOMIC DNA]</scope>
    <source>
        <strain evidence="4">Daus_M_001</strain>
        <tissue evidence="4">Leg muscle</tissue>
    </source>
</reference>
<dbReference type="Proteomes" id="UP001159363">
    <property type="component" value="Chromosome X"/>
</dbReference>
<keyword evidence="2" id="KW-0479">Metal-binding</keyword>
<evidence type="ECO:0000259" key="3">
    <source>
        <dbReference type="Pfam" id="PF13359"/>
    </source>
</evidence>
<dbReference type="InterPro" id="IPR027806">
    <property type="entry name" value="HARBI1_dom"/>
</dbReference>